<protein>
    <submittedName>
        <fullName evidence="1">Uncharacterized protein</fullName>
    </submittedName>
</protein>
<proteinExistence type="predicted"/>
<dbReference type="Proteomes" id="UP000004259">
    <property type="component" value="Unassembled WGS sequence"/>
</dbReference>
<gene>
    <name evidence="1" type="ORF">CUS_6180</name>
</gene>
<dbReference type="STRING" id="246199.CUS_6180"/>
<dbReference type="EMBL" id="ADKM02000008">
    <property type="protein sequence ID" value="EGC04838.1"/>
    <property type="molecule type" value="Genomic_DNA"/>
</dbReference>
<name>E9S7G8_RUMAL</name>
<organism evidence="1 2">
    <name type="scientific">Ruminococcus albus 8</name>
    <dbReference type="NCBI Taxonomy" id="246199"/>
    <lineage>
        <taxon>Bacteria</taxon>
        <taxon>Bacillati</taxon>
        <taxon>Bacillota</taxon>
        <taxon>Clostridia</taxon>
        <taxon>Eubacteriales</taxon>
        <taxon>Oscillospiraceae</taxon>
        <taxon>Ruminococcus</taxon>
    </lineage>
</organism>
<dbReference type="AlphaFoldDB" id="E9S7G8"/>
<sequence length="39" mass="4540">MVIVDVDICFSFHYGIIPYIIITQSKKNSSDFSKLFLRT</sequence>
<evidence type="ECO:0000313" key="1">
    <source>
        <dbReference type="EMBL" id="EGC04838.1"/>
    </source>
</evidence>
<comment type="caution">
    <text evidence="1">The sequence shown here is derived from an EMBL/GenBank/DDBJ whole genome shotgun (WGS) entry which is preliminary data.</text>
</comment>
<accession>E9S7G8</accession>
<keyword evidence="2" id="KW-1185">Reference proteome</keyword>
<reference evidence="1 2" key="1">
    <citation type="submission" date="2011-02" db="EMBL/GenBank/DDBJ databases">
        <authorList>
            <person name="Nelson K.E."/>
            <person name="Sutton G."/>
            <person name="Torralba M."/>
            <person name="Durkin S."/>
            <person name="Harkins D."/>
            <person name="Montgomery R."/>
            <person name="Ziemer C."/>
            <person name="Klaassens E."/>
            <person name="Ocuiv P."/>
            <person name="Morrison M."/>
        </authorList>
    </citation>
    <scope>NUCLEOTIDE SEQUENCE [LARGE SCALE GENOMIC DNA]</scope>
    <source>
        <strain evidence="1 2">8</strain>
    </source>
</reference>
<evidence type="ECO:0000313" key="2">
    <source>
        <dbReference type="Proteomes" id="UP000004259"/>
    </source>
</evidence>